<dbReference type="Gene3D" id="2.40.220.10">
    <property type="entry name" value="Intramolecular Trans-sialidase, Domain 3"/>
    <property type="match status" value="1"/>
</dbReference>
<reference evidence="1" key="3">
    <citation type="journal article" date="2004" name="Genomics">
        <title>Molecular cloning and characterization of NEU4, the fourth member of the human sialidase gene family.</title>
        <authorList>
            <person name="Monti E."/>
            <person name="Bassi M.T."/>
            <person name="Bresciani R."/>
            <person name="Civini S."/>
            <person name="Croci G.L."/>
            <person name="Papini N."/>
            <person name="Riboni M."/>
            <person name="Zanchetti G."/>
            <person name="Ballabio A."/>
            <person name="Preti A."/>
            <person name="Tettamanti G."/>
            <person name="Venerando B."/>
            <person name="Borsani G."/>
        </authorList>
    </citation>
    <scope>NUCLEOTIDE SEQUENCE</scope>
</reference>
<dbReference type="GO" id="GO:0006689">
    <property type="term" value="P:ganglioside catabolic process"/>
    <property type="evidence" value="ECO:0007669"/>
    <property type="project" value="TreeGrafter"/>
</dbReference>
<feature type="non-terminal residue" evidence="1">
    <location>
        <position position="264"/>
    </location>
</feature>
<dbReference type="InterPro" id="IPR036278">
    <property type="entry name" value="Sialidase_sf"/>
</dbReference>
<comment type="miscellaneous">
    <text evidence="1">The sequence shown here is derived from an EMBL/GenBank/DDBJ third party annotation (TPA) entry.</text>
</comment>
<dbReference type="GO" id="GO:0016020">
    <property type="term" value="C:membrane"/>
    <property type="evidence" value="ECO:0007669"/>
    <property type="project" value="TreeGrafter"/>
</dbReference>
<feature type="non-terminal residue" evidence="1">
    <location>
        <position position="1"/>
    </location>
</feature>
<reference evidence="1" key="2">
    <citation type="journal article" date="2000" name="Biochem. J.">
        <title>Identification and expression of NEU3, a novel human sialidase associated to the plasma membrane.</title>
        <authorList>
            <person name="Monti E."/>
            <person name="Bassi M.T."/>
            <person name="Papini N."/>
            <person name="Riboni M."/>
            <person name="Manzoni M."/>
            <person name="Venerando B."/>
            <person name="Croci G."/>
            <person name="Preti A."/>
            <person name="Ballabio A."/>
            <person name="Tettamanti G."/>
            <person name="Borsani G."/>
        </authorList>
    </citation>
    <scope>NUCLEOTIDE SEQUENCE</scope>
</reference>
<sequence>DPLAIFNAGDMGSKNFRIPGLTTTSTGRLIAANDLRNAGCQDAPANIDASISYSDDNGATWVHQKIWDMPGSASTIDPSILYDEASNRTFYFVTTFPQGYGYHQAQLGNNFVKFNESHNAYVLFDGANADGQKGKGNKFYWIQELGVVFDAANKTTDYTVDGDFNLLKAGEKVGNIFLPDSPLKLFGTAYSGLIMSEDMGETWGKLRLLYVKQPWMKFCGDGPGRGITIQNGTKKGRLLFPLYYTNSHGFQSSAVMFSDDHGDT</sequence>
<dbReference type="PANTHER" id="PTHR10628:SF30">
    <property type="entry name" value="EXO-ALPHA-SIALIDASE"/>
    <property type="match status" value="1"/>
</dbReference>
<dbReference type="InterPro" id="IPR026856">
    <property type="entry name" value="Sialidase_fam"/>
</dbReference>
<dbReference type="Gene3D" id="2.120.10.10">
    <property type="match status" value="2"/>
</dbReference>
<dbReference type="GO" id="GO:0005737">
    <property type="term" value="C:cytoplasm"/>
    <property type="evidence" value="ECO:0007669"/>
    <property type="project" value="TreeGrafter"/>
</dbReference>
<dbReference type="CDD" id="cd15482">
    <property type="entry name" value="Sialidase_non-viral"/>
    <property type="match status" value="1"/>
</dbReference>
<dbReference type="AlphaFoldDB" id="K0Q1W9"/>
<evidence type="ECO:0000313" key="1">
    <source>
        <dbReference type="EMBL" id="DAA35233.1"/>
    </source>
</evidence>
<reference evidence="1" key="6">
    <citation type="journal article" date="2012" name="PLoS ONE">
        <title>New insights on the sialidase protein family revealed by a phylogenetic analysis in metazoa.</title>
        <authorList>
            <person name="Giacopuzzi E."/>
            <person name="Bresciani R."/>
            <person name="Schauer R."/>
            <person name="Monti E."/>
            <person name="Borsani G."/>
        </authorList>
    </citation>
    <scope>NUCLEOTIDE SEQUENCE</scope>
</reference>
<proteinExistence type="evidence at transcript level"/>
<dbReference type="GO" id="GO:0009313">
    <property type="term" value="P:oligosaccharide catabolic process"/>
    <property type="evidence" value="ECO:0007669"/>
    <property type="project" value="TreeGrafter"/>
</dbReference>
<name>K0Q1W9_SPIVO</name>
<reference evidence="1" key="5">
    <citation type="journal article" date="2011" name="BMC Biochem.">
        <title>Gallus gallus NEU3 sialidase as model to study protein evolution mechanism based on rapid evolving loops.</title>
        <authorList>
            <person name="Giacopuzzi E."/>
            <person name="Barlati S."/>
            <person name="Preti A."/>
            <person name="Venerando B."/>
            <person name="Monti E."/>
            <person name="Borsani G."/>
            <person name="Bresciani R."/>
        </authorList>
    </citation>
    <scope>NUCLEOTIDE SEQUENCE</scope>
</reference>
<reference evidence="1" key="4">
    <citation type="journal article" date="2007" name="Biochem. J.">
        <title>Molecular cloning and biochemical characterization of sialidases from zebrafish (Danio rerio).</title>
        <authorList>
            <person name="Manzoni M."/>
            <person name="Colombi P."/>
            <person name="Papini N."/>
            <person name="Rubaga L."/>
            <person name="Tiso N."/>
            <person name="Preti A."/>
            <person name="Venerando B."/>
            <person name="Tettamanti G."/>
            <person name="Bresciani R."/>
            <person name="Argenton F."/>
            <person name="Borsani G."/>
            <person name="Monti E."/>
        </authorList>
    </citation>
    <scope>NUCLEOTIDE SEQUENCE</scope>
</reference>
<protein>
    <submittedName>
        <fullName evidence="1">Sialidase NEU1.1</fullName>
    </submittedName>
</protein>
<dbReference type="PANTHER" id="PTHR10628">
    <property type="entry name" value="SIALIDASE"/>
    <property type="match status" value="1"/>
</dbReference>
<dbReference type="EMBL" id="BK008546">
    <property type="protein sequence ID" value="DAA35233.1"/>
    <property type="molecule type" value="mRNA"/>
</dbReference>
<dbReference type="InterPro" id="IPR023364">
    <property type="entry name" value="Trans_sialidase_dom3"/>
</dbReference>
<dbReference type="SUPFAM" id="SSF50939">
    <property type="entry name" value="Sialidases"/>
    <property type="match status" value="1"/>
</dbReference>
<reference evidence="1" key="1">
    <citation type="journal article" date="1999" name="Genomics">
        <title>Cloning and characterization of NEU2, a human gene homologous to rodent soluble sialidases.</title>
        <authorList>
            <person name="Monti E."/>
            <person name="Preti A."/>
            <person name="Rossi E."/>
            <person name="Ballabio A."/>
            <person name="Borsani G."/>
        </authorList>
    </citation>
    <scope>NUCLEOTIDE SEQUENCE</scope>
</reference>
<dbReference type="GO" id="GO:0004308">
    <property type="term" value="F:exo-alpha-sialidase activity"/>
    <property type="evidence" value="ECO:0007669"/>
    <property type="project" value="InterPro"/>
</dbReference>
<organism evidence="1">
    <name type="scientific">Spironucleus vortens</name>
    <dbReference type="NCBI Taxonomy" id="58336"/>
    <lineage>
        <taxon>Eukaryota</taxon>
        <taxon>Metamonada</taxon>
        <taxon>Diplomonadida</taxon>
        <taxon>Hexamitidae</taxon>
        <taxon>Hexamitinae</taxon>
        <taxon>Spironucleus</taxon>
    </lineage>
</organism>
<accession>K0Q1W9</accession>